<comment type="caution">
    <text evidence="2">The sequence shown here is derived from an EMBL/GenBank/DDBJ whole genome shotgun (WGS) entry which is preliminary data.</text>
</comment>
<reference evidence="2" key="1">
    <citation type="submission" date="2021-02" db="EMBL/GenBank/DDBJ databases">
        <authorList>
            <person name="Dougan E. K."/>
            <person name="Rhodes N."/>
            <person name="Thang M."/>
            <person name="Chan C."/>
        </authorList>
    </citation>
    <scope>NUCLEOTIDE SEQUENCE</scope>
</reference>
<organism evidence="2 3">
    <name type="scientific">Symbiodinium natans</name>
    <dbReference type="NCBI Taxonomy" id="878477"/>
    <lineage>
        <taxon>Eukaryota</taxon>
        <taxon>Sar</taxon>
        <taxon>Alveolata</taxon>
        <taxon>Dinophyceae</taxon>
        <taxon>Suessiales</taxon>
        <taxon>Symbiodiniaceae</taxon>
        <taxon>Symbiodinium</taxon>
    </lineage>
</organism>
<dbReference type="OrthoDB" id="409980at2759"/>
<protein>
    <submittedName>
        <fullName evidence="2">Uncharacterized protein</fullName>
    </submittedName>
</protein>
<dbReference type="Proteomes" id="UP000604046">
    <property type="component" value="Unassembled WGS sequence"/>
</dbReference>
<sequence length="428" mass="48671">MAVRPESVEDWFHFVPTLLEDEGWQIARNSPAGKLLHRSCPWGGHLARISLRDIEVRDPPANTSHLFVRPEVRAWAVRTYPELNEELLEVVETLAPGHAVCRRRVARGFRGRGQLGVLLLCSLSGSTPNTNNFFFHSDSDSEMPGNVIMMVRRNYPRHGDSAHMVQCLSEHMECVTVGRPQGPNTFQLDVVMRVRSVLPVWAFGYFEPVVASARGLVQSFVNRPRIAEMRRKDMQCYAILTIQSWRRGPPLVPAAAEEVAQEDVTTIDAGQRDGLTSWVRYHPRMVGSSGFMLSDYLNLFFKRIGEQVILHQSVDGQELLPYQCAILREDWDRVGEHFQRAYALQKAAYRHSRGGRTAPSLLESLGPRFREDNSLTALQQRLRESIDAKTVVRKTFLDVEEPQSQGDSARQRHRTSSPVRHTCLIMSH</sequence>
<keyword evidence="3" id="KW-1185">Reference proteome</keyword>
<feature type="region of interest" description="Disordered" evidence="1">
    <location>
        <begin position="399"/>
        <end position="428"/>
    </location>
</feature>
<evidence type="ECO:0000313" key="2">
    <source>
        <dbReference type="EMBL" id="CAE7521407.1"/>
    </source>
</evidence>
<dbReference type="AlphaFoldDB" id="A0A812TGN4"/>
<dbReference type="EMBL" id="CAJNDS010002546">
    <property type="protein sequence ID" value="CAE7521407.1"/>
    <property type="molecule type" value="Genomic_DNA"/>
</dbReference>
<evidence type="ECO:0000313" key="3">
    <source>
        <dbReference type="Proteomes" id="UP000604046"/>
    </source>
</evidence>
<gene>
    <name evidence="2" type="ORF">SNAT2548_LOCUS29187</name>
</gene>
<name>A0A812TGN4_9DINO</name>
<evidence type="ECO:0000256" key="1">
    <source>
        <dbReference type="SAM" id="MobiDB-lite"/>
    </source>
</evidence>
<accession>A0A812TGN4</accession>
<proteinExistence type="predicted"/>